<feature type="domain" description="FAD-dependent oxidoreductase 2 FAD-binding" evidence="6">
    <location>
        <begin position="154"/>
        <end position="183"/>
    </location>
</feature>
<keyword evidence="3" id="KW-0560">Oxidoreductase</keyword>
<keyword evidence="4" id="KW-0408">Iron</keyword>
<dbReference type="PANTHER" id="PTHR43498:SF1">
    <property type="entry name" value="COB--COM HETERODISULFIDE REDUCTASE IRON-SULFUR SUBUNIT A"/>
    <property type="match status" value="1"/>
</dbReference>
<organism evidence="7">
    <name type="scientific">marine sediment metagenome</name>
    <dbReference type="NCBI Taxonomy" id="412755"/>
    <lineage>
        <taxon>unclassified sequences</taxon>
        <taxon>metagenomes</taxon>
        <taxon>ecological metagenomes</taxon>
    </lineage>
</organism>
<proteinExistence type="predicted"/>
<feature type="non-terminal residue" evidence="7">
    <location>
        <position position="186"/>
    </location>
</feature>
<evidence type="ECO:0000256" key="3">
    <source>
        <dbReference type="ARBA" id="ARBA00023002"/>
    </source>
</evidence>
<dbReference type="GO" id="GO:0016491">
    <property type="term" value="F:oxidoreductase activity"/>
    <property type="evidence" value="ECO:0007669"/>
    <property type="project" value="UniProtKB-KW"/>
</dbReference>
<evidence type="ECO:0000256" key="4">
    <source>
        <dbReference type="ARBA" id="ARBA00023004"/>
    </source>
</evidence>
<dbReference type="InterPro" id="IPR039650">
    <property type="entry name" value="HdrA-like"/>
</dbReference>
<evidence type="ECO:0000256" key="2">
    <source>
        <dbReference type="ARBA" id="ARBA00022723"/>
    </source>
</evidence>
<name>X1QS97_9ZZZZ</name>
<dbReference type="InterPro" id="IPR003953">
    <property type="entry name" value="FAD-dep_OxRdtase_2_FAD-bd"/>
</dbReference>
<dbReference type="Pfam" id="PF00890">
    <property type="entry name" value="FAD_binding_2"/>
    <property type="match status" value="1"/>
</dbReference>
<dbReference type="GO" id="GO:0046872">
    <property type="term" value="F:metal ion binding"/>
    <property type="evidence" value="ECO:0007669"/>
    <property type="project" value="UniProtKB-KW"/>
</dbReference>
<keyword evidence="2" id="KW-0479">Metal-binding</keyword>
<reference evidence="7" key="1">
    <citation type="journal article" date="2014" name="Front. Microbiol.">
        <title>High frequency of phylogenetically diverse reductive dehalogenase-homologous genes in deep subseafloor sedimentary metagenomes.</title>
        <authorList>
            <person name="Kawai M."/>
            <person name="Futagami T."/>
            <person name="Toyoda A."/>
            <person name="Takaki Y."/>
            <person name="Nishi S."/>
            <person name="Hori S."/>
            <person name="Arai W."/>
            <person name="Tsubouchi T."/>
            <person name="Morono Y."/>
            <person name="Uchiyama I."/>
            <person name="Ito T."/>
            <person name="Fujiyama A."/>
            <person name="Inagaki F."/>
            <person name="Takami H."/>
        </authorList>
    </citation>
    <scope>NUCLEOTIDE SEQUENCE</scope>
    <source>
        <strain evidence="7">Expedition CK06-06</strain>
    </source>
</reference>
<evidence type="ECO:0000259" key="6">
    <source>
        <dbReference type="Pfam" id="PF00890"/>
    </source>
</evidence>
<evidence type="ECO:0000256" key="1">
    <source>
        <dbReference type="ARBA" id="ARBA00022630"/>
    </source>
</evidence>
<dbReference type="EMBL" id="BARV01035528">
    <property type="protein sequence ID" value="GAI57681.1"/>
    <property type="molecule type" value="Genomic_DNA"/>
</dbReference>
<dbReference type="AlphaFoldDB" id="X1QS97"/>
<dbReference type="GO" id="GO:0051536">
    <property type="term" value="F:iron-sulfur cluster binding"/>
    <property type="evidence" value="ECO:0007669"/>
    <property type="project" value="UniProtKB-KW"/>
</dbReference>
<dbReference type="PANTHER" id="PTHR43498">
    <property type="entry name" value="FERREDOXIN:COB-COM HETERODISULFIDE REDUCTASE SUBUNIT A"/>
    <property type="match status" value="1"/>
</dbReference>
<comment type="caution">
    <text evidence="7">The sequence shown here is derived from an EMBL/GenBank/DDBJ whole genome shotgun (WGS) entry which is preliminary data.</text>
</comment>
<accession>X1QS97</accession>
<keyword evidence="1" id="KW-0285">Flavoprotein</keyword>
<gene>
    <name evidence="7" type="ORF">S06H3_55423</name>
</gene>
<evidence type="ECO:0000313" key="7">
    <source>
        <dbReference type="EMBL" id="GAI57681.1"/>
    </source>
</evidence>
<evidence type="ECO:0000256" key="5">
    <source>
        <dbReference type="ARBA" id="ARBA00023014"/>
    </source>
</evidence>
<dbReference type="Gene3D" id="3.40.50.720">
    <property type="entry name" value="NAD(P)-binding Rossmann-like Domain"/>
    <property type="match status" value="1"/>
</dbReference>
<keyword evidence="5" id="KW-0411">Iron-sulfur</keyword>
<protein>
    <recommendedName>
        <fullName evidence="6">FAD-dependent oxidoreductase 2 FAD-binding domain-containing protein</fullName>
    </recommendedName>
</protein>
<sequence>MANELKKPKDLRIGVFVCECGLNIAGTIDCAAVSEYAKTLDDVAVVVQNKYTCADPGQNEIKKAIVEYKLNRVVVASCTPKIHEPTFRECVADAGLNQYLFEMVNIREHCSWVHQNEKEKATEKAKDLVRSGVARARVLEAQIEAEVPITKAALVVGGGIAGIQAALDLADGGHQVYLVEKEATIG</sequence>
<dbReference type="SUPFAM" id="SSF51971">
    <property type="entry name" value="Nucleotide-binding domain"/>
    <property type="match status" value="1"/>
</dbReference>